<keyword evidence="5 17" id="KW-0068">Autocatalytic cleavage</keyword>
<reference evidence="22" key="2">
    <citation type="submission" date="2020-12" db="UniProtKB">
        <authorList>
            <consortium name="WormBaseParasite"/>
        </authorList>
    </citation>
    <scope>IDENTIFICATION</scope>
</reference>
<feature type="chain" id="PRO_5015024282" description="S-adenosylmethionine decarboxylase alpha chain" evidence="18">
    <location>
        <begin position="106"/>
        <end position="370"/>
    </location>
</feature>
<feature type="active site" description="Proton acceptor; for processing activity" evidence="14">
    <location>
        <position position="282"/>
    </location>
</feature>
<evidence type="ECO:0000256" key="11">
    <source>
        <dbReference type="ARBA" id="ARBA00023317"/>
    </source>
</evidence>
<comment type="similarity">
    <text evidence="2 13">Belongs to the eukaryotic AdoMetDC family.</text>
</comment>
<keyword evidence="21" id="KW-1185">Reference proteome</keyword>
<evidence type="ECO:0000256" key="12">
    <source>
        <dbReference type="ARBA" id="ARBA00048112"/>
    </source>
</evidence>
<evidence type="ECO:0000313" key="21">
    <source>
        <dbReference type="Proteomes" id="UP000035682"/>
    </source>
</evidence>
<feature type="compositionally biased region" description="Polar residues" evidence="19">
    <location>
        <begin position="10"/>
        <end position="33"/>
    </location>
</feature>
<evidence type="ECO:0000256" key="5">
    <source>
        <dbReference type="ARBA" id="ARBA00022813"/>
    </source>
</evidence>
<name>A0A090MY73_STRRB</name>
<dbReference type="STRING" id="34506.A0A090MY73"/>
<dbReference type="InterPro" id="IPR016067">
    <property type="entry name" value="S-AdoMet_deCO2ase_core"/>
</dbReference>
<evidence type="ECO:0000256" key="3">
    <source>
        <dbReference type="ARBA" id="ARBA00022691"/>
    </source>
</evidence>
<dbReference type="CTD" id="36379049"/>
<dbReference type="InterPro" id="IPR048283">
    <property type="entry name" value="AdoMetDC-like"/>
</dbReference>
<evidence type="ECO:0000256" key="17">
    <source>
        <dbReference type="PIRSR" id="PIRSR001355-4"/>
    </source>
</evidence>
<protein>
    <recommendedName>
        <fullName evidence="13">S-adenosylmethionine decarboxylase proenzyme</fullName>
        <ecNumber evidence="13">4.1.1.50</ecNumber>
    </recommendedName>
</protein>
<feature type="active site" description="Schiff-base intermediate with substrate; via pyruvic acid" evidence="14">
    <location>
        <position position="106"/>
    </location>
</feature>
<gene>
    <name evidence="20 22 23" type="ORF">SRAE_2000135100</name>
</gene>
<evidence type="ECO:0000256" key="18">
    <source>
        <dbReference type="PIRSR" id="PIRSR001355-5"/>
    </source>
</evidence>
<dbReference type="UniPathway" id="UPA00331">
    <property type="reaction ID" value="UER00451"/>
</dbReference>
<dbReference type="GeneID" id="36379049"/>
<keyword evidence="6 13" id="KW-0745">Spermidine biosynthesis</keyword>
<dbReference type="EMBL" id="LN609529">
    <property type="protein sequence ID" value="CEF66684.1"/>
    <property type="molecule type" value="Genomic_DNA"/>
</dbReference>
<evidence type="ECO:0000256" key="1">
    <source>
        <dbReference type="ARBA" id="ARBA00004911"/>
    </source>
</evidence>
<evidence type="ECO:0000256" key="8">
    <source>
        <dbReference type="ARBA" id="ARBA00023145"/>
    </source>
</evidence>
<evidence type="ECO:0000256" key="19">
    <source>
        <dbReference type="SAM" id="MobiDB-lite"/>
    </source>
</evidence>
<comment type="pathway">
    <text evidence="1 13">Amine and polyamine biosynthesis; S-adenosylmethioninamine biosynthesis; S-adenosylmethioninamine from S-adenosyl-L-methionine: step 1/1.</text>
</comment>
<dbReference type="PANTHER" id="PTHR11570:SF0">
    <property type="entry name" value="S-ADENOSYLMETHIONINE DECARBOXYLASE PROENZYME"/>
    <property type="match status" value="1"/>
</dbReference>
<dbReference type="GO" id="GO:0004014">
    <property type="term" value="F:adenosylmethionine decarboxylase activity"/>
    <property type="evidence" value="ECO:0007669"/>
    <property type="project" value="UniProtKB-EC"/>
</dbReference>
<keyword evidence="9 13" id="KW-0456">Lyase</keyword>
<evidence type="ECO:0000256" key="4">
    <source>
        <dbReference type="ARBA" id="ARBA00022793"/>
    </source>
</evidence>
<evidence type="ECO:0000256" key="16">
    <source>
        <dbReference type="PIRSR" id="PIRSR001355-3"/>
    </source>
</evidence>
<keyword evidence="7 13" id="KW-0620">Polyamine biosynthesis</keyword>
<dbReference type="AlphaFoldDB" id="A0A090MY73"/>
<dbReference type="PANTHER" id="PTHR11570">
    <property type="entry name" value="S-ADENOSYLMETHIONINE DECARBOXYLASE"/>
    <property type="match status" value="1"/>
</dbReference>
<evidence type="ECO:0000256" key="14">
    <source>
        <dbReference type="PIRSR" id="PIRSR001355-1"/>
    </source>
</evidence>
<evidence type="ECO:0000313" key="20">
    <source>
        <dbReference type="EMBL" id="CEF66684.1"/>
    </source>
</evidence>
<feature type="modified residue" description="Pyruvic acid (Ser); by autocatalysis" evidence="16">
    <location>
        <position position="106"/>
    </location>
</feature>
<keyword evidence="10 13" id="KW-0704">Schiff base</keyword>
<dbReference type="EC" id="4.1.1.50" evidence="13"/>
<dbReference type="GO" id="GO:0006597">
    <property type="term" value="P:spermine biosynthetic process"/>
    <property type="evidence" value="ECO:0007669"/>
    <property type="project" value="EnsemblMetazoa"/>
</dbReference>
<evidence type="ECO:0000313" key="22">
    <source>
        <dbReference type="WBParaSite" id="SRAE_2000135100.1"/>
    </source>
</evidence>
<dbReference type="WormBase" id="SRAE_2000135100">
    <property type="protein sequence ID" value="SRP06486"/>
    <property type="gene ID" value="WBGene00261555"/>
</dbReference>
<keyword evidence="8 13" id="KW-0865">Zymogen</keyword>
<feature type="active site" description="Proton donor; for catalytic activity" evidence="14">
    <location>
        <position position="120"/>
    </location>
</feature>
<dbReference type="GO" id="GO:0008295">
    <property type="term" value="P:spermidine biosynthetic process"/>
    <property type="evidence" value="ECO:0007669"/>
    <property type="project" value="UniProtKB-KW"/>
</dbReference>
<dbReference type="NCBIfam" id="TIGR00535">
    <property type="entry name" value="SAM_DCase"/>
    <property type="match status" value="1"/>
</dbReference>
<dbReference type="OMA" id="TYFASHR"/>
<dbReference type="OrthoDB" id="1068353at2759"/>
<evidence type="ECO:0000256" key="2">
    <source>
        <dbReference type="ARBA" id="ARBA00008466"/>
    </source>
</evidence>
<evidence type="ECO:0000256" key="13">
    <source>
        <dbReference type="PIRNR" id="PIRNR001355"/>
    </source>
</evidence>
<accession>A0A090MY73</accession>
<dbReference type="PIRSF" id="PIRSF001355">
    <property type="entry name" value="S-AdenosylMet_decarboxylase"/>
    <property type="match status" value="1"/>
</dbReference>
<proteinExistence type="inferred from homology"/>
<evidence type="ECO:0000256" key="9">
    <source>
        <dbReference type="ARBA" id="ARBA00023239"/>
    </source>
</evidence>
<feature type="active site" description="Proton acceptor; for processing activity" evidence="14">
    <location>
        <position position="267"/>
    </location>
</feature>
<dbReference type="RefSeq" id="XP_024505884.1">
    <property type="nucleotide sequence ID" value="XM_024652293.1"/>
</dbReference>
<organism evidence="20">
    <name type="scientific">Strongyloides ratti</name>
    <name type="common">Parasitic roundworm</name>
    <dbReference type="NCBI Taxonomy" id="34506"/>
    <lineage>
        <taxon>Eukaryota</taxon>
        <taxon>Metazoa</taxon>
        <taxon>Ecdysozoa</taxon>
        <taxon>Nematoda</taxon>
        <taxon>Chromadorea</taxon>
        <taxon>Rhabditida</taxon>
        <taxon>Tylenchina</taxon>
        <taxon>Panagrolaimomorpha</taxon>
        <taxon>Strongyloidoidea</taxon>
        <taxon>Strongyloididae</taxon>
        <taxon>Strongyloides</taxon>
    </lineage>
</organism>
<feature type="region of interest" description="Disordered" evidence="19">
    <location>
        <begin position="1"/>
        <end position="35"/>
    </location>
</feature>
<feature type="chain" id="PRO_5015024283" description="S-adenosylmethionine decarboxylase beta chain" evidence="18">
    <location>
        <begin position="1"/>
        <end position="105"/>
    </location>
</feature>
<evidence type="ECO:0000313" key="23">
    <source>
        <dbReference type="WormBase" id="SRAE_2000135100"/>
    </source>
</evidence>
<feature type="binding site" evidence="15">
    <location>
        <position position="105"/>
    </location>
    <ligand>
        <name>substrate</name>
    </ligand>
</feature>
<dbReference type="eggNOG" id="KOG0788">
    <property type="taxonomic scope" value="Eukaryota"/>
</dbReference>
<dbReference type="WBParaSite" id="SRAE_2000135100.1">
    <property type="protein sequence ID" value="SRAE_2000135100.1"/>
    <property type="gene ID" value="WBGene00261555"/>
</dbReference>
<dbReference type="PROSITE" id="PS01336">
    <property type="entry name" value="ADOMETDC"/>
    <property type="match status" value="1"/>
</dbReference>
<dbReference type="Proteomes" id="UP000035682">
    <property type="component" value="Unplaced"/>
</dbReference>
<sequence length="370" mass="42768">MPEKNCDTDFYTSSDEISYSTNSDSSSPISFNHPSKEDQSIIQSHEHFFEGAEKLLEIWFDKDEQKSTSLRNIPYSELVEMLEIAECHILHYKKNELLDSYVLSESSMFISRNRLILKTCGTTKLLHAIPRILELAKTYGRMTNVVNVYYSRKNFLKPEMQTSIHQSFDSEIEFLESYFNGGQAFCLGSLKHDRWYLYHYSKPHTQLEIPDHSLEILMTDLPAEVMKTFTKEESVDGKDATIKSGIDKIVPFGTTIQDELFEPCGYSMNGLVPGTDEYVTIHITPESDFSYVSYETNQTSDDLFSQTMKVINCFKPKNFLINIFANEHCIETRSTQLKFWNQIIPGYRRVNLQYVTLATDTVAYAQFVEI</sequence>
<feature type="binding site" evidence="15">
    <location>
        <position position="49"/>
    </location>
    <ligand>
        <name>substrate</name>
    </ligand>
</feature>
<feature type="binding site" evidence="15">
    <location>
        <position position="261"/>
    </location>
    <ligand>
        <name>substrate</name>
    </ligand>
</feature>
<comment type="cofactor">
    <cofactor evidence="13">
        <name>pyruvate</name>
        <dbReference type="ChEBI" id="CHEBI:15361"/>
    </cofactor>
    <text evidence="13">Binds 1 pyruvoyl group covalently per subunit.</text>
</comment>
<dbReference type="Pfam" id="PF01536">
    <property type="entry name" value="SAM_decarbox"/>
    <property type="match status" value="1"/>
</dbReference>
<dbReference type="Gene3D" id="3.60.90.10">
    <property type="entry name" value="S-adenosylmethionine decarboxylase"/>
    <property type="match status" value="1"/>
</dbReference>
<dbReference type="InterPro" id="IPR001985">
    <property type="entry name" value="S-AdoMet_decarboxylase_euk"/>
</dbReference>
<feature type="site" description="Cleavage (non-hydrolytic); by autolysis" evidence="17">
    <location>
        <begin position="105"/>
        <end position="106"/>
    </location>
</feature>
<comment type="catalytic activity">
    <reaction evidence="12 13">
        <text>S-adenosyl-L-methionine + H(+) = S-adenosyl 3-(methylsulfanyl)propylamine + CO2</text>
        <dbReference type="Rhea" id="RHEA:15981"/>
        <dbReference type="ChEBI" id="CHEBI:15378"/>
        <dbReference type="ChEBI" id="CHEBI:16526"/>
        <dbReference type="ChEBI" id="CHEBI:57443"/>
        <dbReference type="ChEBI" id="CHEBI:59789"/>
        <dbReference type="EC" id="4.1.1.50"/>
    </reaction>
</comment>
<dbReference type="InterPro" id="IPR018166">
    <property type="entry name" value="S-AdoMet_deCO2ase_CS"/>
</dbReference>
<evidence type="ECO:0000256" key="6">
    <source>
        <dbReference type="ARBA" id="ARBA00023066"/>
    </source>
</evidence>
<dbReference type="SUPFAM" id="SSF56276">
    <property type="entry name" value="S-adenosylmethionine decarboxylase"/>
    <property type="match status" value="1"/>
</dbReference>
<keyword evidence="11 13" id="KW-0670">Pyruvate</keyword>
<keyword evidence="3 13" id="KW-0949">S-adenosyl-L-methionine</keyword>
<reference evidence="20 21" key="1">
    <citation type="submission" date="2014-09" db="EMBL/GenBank/DDBJ databases">
        <authorList>
            <person name="Martin A.A."/>
        </authorList>
    </citation>
    <scope>NUCLEOTIDE SEQUENCE</scope>
    <source>
        <strain evidence="21">ED321</strain>
        <strain evidence="20">ED321 Heterogonic</strain>
    </source>
</reference>
<keyword evidence="4 13" id="KW-0210">Decarboxylase</keyword>
<evidence type="ECO:0000256" key="15">
    <source>
        <dbReference type="PIRSR" id="PIRSR001355-2"/>
    </source>
</evidence>
<evidence type="ECO:0000256" key="7">
    <source>
        <dbReference type="ARBA" id="ARBA00023115"/>
    </source>
</evidence>
<dbReference type="GO" id="GO:0005829">
    <property type="term" value="C:cytosol"/>
    <property type="evidence" value="ECO:0007669"/>
    <property type="project" value="TreeGrafter"/>
</dbReference>
<feature type="binding site" evidence="15">
    <location>
        <position position="286"/>
    </location>
    <ligand>
        <name>substrate</name>
    </ligand>
</feature>
<evidence type="ECO:0000256" key="10">
    <source>
        <dbReference type="ARBA" id="ARBA00023270"/>
    </source>
</evidence>